<sequence>MGQKLESRERIVRSSARLFLSRSYNAVSVDELCTAAGVRKGSFYHFFPSKSELAKAVIDLHTTALLDRLEQASGQSPAERLHGLADAVGTIQTGFENRFGRIVGCPFGNLASELATADEELREHLATAFTRWEAEFAALCRQAASAGVLRDGVDPERLARALLAQAQGQILLAKVSVTSASEISRALHELVDAHLREGY</sequence>
<dbReference type="PROSITE" id="PS50977">
    <property type="entry name" value="HTH_TETR_2"/>
    <property type="match status" value="1"/>
</dbReference>
<keyword evidence="3" id="KW-0804">Transcription</keyword>
<dbReference type="AlphaFoldDB" id="A0A238YUE1"/>
<evidence type="ECO:0000256" key="3">
    <source>
        <dbReference type="ARBA" id="ARBA00023163"/>
    </source>
</evidence>
<dbReference type="InterPro" id="IPR001647">
    <property type="entry name" value="HTH_TetR"/>
</dbReference>
<dbReference type="Pfam" id="PF00440">
    <property type="entry name" value="TetR_N"/>
    <property type="match status" value="1"/>
</dbReference>
<dbReference type="RefSeq" id="WP_089302502.1">
    <property type="nucleotide sequence ID" value="NZ_FZNW01000017.1"/>
</dbReference>
<keyword evidence="7" id="KW-1185">Reference proteome</keyword>
<feature type="DNA-binding region" description="H-T-H motif" evidence="4">
    <location>
        <begin position="28"/>
        <end position="47"/>
    </location>
</feature>
<dbReference type="SUPFAM" id="SSF46689">
    <property type="entry name" value="Homeodomain-like"/>
    <property type="match status" value="1"/>
</dbReference>
<dbReference type="Gene3D" id="1.10.357.10">
    <property type="entry name" value="Tetracycline Repressor, domain 2"/>
    <property type="match status" value="1"/>
</dbReference>
<dbReference type="Proteomes" id="UP000198348">
    <property type="component" value="Unassembled WGS sequence"/>
</dbReference>
<dbReference type="PANTHER" id="PTHR47506:SF1">
    <property type="entry name" value="HTH-TYPE TRANSCRIPTIONAL REGULATOR YJDC"/>
    <property type="match status" value="1"/>
</dbReference>
<dbReference type="PANTHER" id="PTHR47506">
    <property type="entry name" value="TRANSCRIPTIONAL REGULATORY PROTEIN"/>
    <property type="match status" value="1"/>
</dbReference>
<protein>
    <submittedName>
        <fullName evidence="6">Transcriptional regulator, TetR family</fullName>
    </submittedName>
</protein>
<accession>A0A238YUE1</accession>
<evidence type="ECO:0000256" key="4">
    <source>
        <dbReference type="PROSITE-ProRule" id="PRU00335"/>
    </source>
</evidence>
<dbReference type="InterPro" id="IPR036271">
    <property type="entry name" value="Tet_transcr_reg_TetR-rel_C_sf"/>
</dbReference>
<evidence type="ECO:0000313" key="6">
    <source>
        <dbReference type="EMBL" id="SNR74193.1"/>
    </source>
</evidence>
<dbReference type="InterPro" id="IPR011075">
    <property type="entry name" value="TetR_C"/>
</dbReference>
<feature type="domain" description="HTH tetR-type" evidence="5">
    <location>
        <begin position="5"/>
        <end position="65"/>
    </location>
</feature>
<proteinExistence type="predicted"/>
<evidence type="ECO:0000313" key="7">
    <source>
        <dbReference type="Proteomes" id="UP000198348"/>
    </source>
</evidence>
<gene>
    <name evidence="6" type="ORF">SAMN06265360_11717</name>
</gene>
<dbReference type="GO" id="GO:0003677">
    <property type="term" value="F:DNA binding"/>
    <property type="evidence" value="ECO:0007669"/>
    <property type="project" value="UniProtKB-UniRule"/>
</dbReference>
<keyword evidence="2 4" id="KW-0238">DNA-binding</keyword>
<dbReference type="OrthoDB" id="4567939at2"/>
<reference evidence="7" key="1">
    <citation type="submission" date="2017-06" db="EMBL/GenBank/DDBJ databases">
        <authorList>
            <person name="Varghese N."/>
            <person name="Submissions S."/>
        </authorList>
    </citation>
    <scope>NUCLEOTIDE SEQUENCE [LARGE SCALE GENOMIC DNA]</scope>
    <source>
        <strain evidence="7">DSM 45207</strain>
    </source>
</reference>
<dbReference type="PRINTS" id="PR00455">
    <property type="entry name" value="HTHTETR"/>
</dbReference>
<name>A0A238YUE1_9PSEU</name>
<dbReference type="Pfam" id="PF16925">
    <property type="entry name" value="TetR_C_13"/>
    <property type="match status" value="1"/>
</dbReference>
<evidence type="ECO:0000256" key="1">
    <source>
        <dbReference type="ARBA" id="ARBA00023015"/>
    </source>
</evidence>
<evidence type="ECO:0000256" key="2">
    <source>
        <dbReference type="ARBA" id="ARBA00023125"/>
    </source>
</evidence>
<organism evidence="6 7">
    <name type="scientific">Haloechinothrix alba</name>
    <dbReference type="NCBI Taxonomy" id="664784"/>
    <lineage>
        <taxon>Bacteria</taxon>
        <taxon>Bacillati</taxon>
        <taxon>Actinomycetota</taxon>
        <taxon>Actinomycetes</taxon>
        <taxon>Pseudonocardiales</taxon>
        <taxon>Pseudonocardiaceae</taxon>
        <taxon>Haloechinothrix</taxon>
    </lineage>
</organism>
<dbReference type="SUPFAM" id="SSF48498">
    <property type="entry name" value="Tetracyclin repressor-like, C-terminal domain"/>
    <property type="match status" value="1"/>
</dbReference>
<keyword evidence="1" id="KW-0805">Transcription regulation</keyword>
<evidence type="ECO:0000259" key="5">
    <source>
        <dbReference type="PROSITE" id="PS50977"/>
    </source>
</evidence>
<dbReference type="EMBL" id="FZNW01000017">
    <property type="protein sequence ID" value="SNR74193.1"/>
    <property type="molecule type" value="Genomic_DNA"/>
</dbReference>
<dbReference type="InterPro" id="IPR009057">
    <property type="entry name" value="Homeodomain-like_sf"/>
</dbReference>